<keyword evidence="3" id="KW-1185">Reference proteome</keyword>
<proteinExistence type="predicted"/>
<dbReference type="GeneID" id="20237771"/>
<name>V4AQD4_LOTGI</name>
<dbReference type="Proteomes" id="UP000030746">
    <property type="component" value="Unassembled WGS sequence"/>
</dbReference>
<dbReference type="KEGG" id="lgi:LOTGIDRAFT_158517"/>
<dbReference type="HOGENOM" id="CLU_2239633_0_0_1"/>
<accession>V4AQD4</accession>
<evidence type="ECO:0000256" key="1">
    <source>
        <dbReference type="SAM" id="MobiDB-lite"/>
    </source>
</evidence>
<dbReference type="OrthoDB" id="10536841at2759"/>
<evidence type="ECO:0000313" key="2">
    <source>
        <dbReference type="EMBL" id="ESO99432.1"/>
    </source>
</evidence>
<organism evidence="2 3">
    <name type="scientific">Lottia gigantea</name>
    <name type="common">Giant owl limpet</name>
    <dbReference type="NCBI Taxonomy" id="225164"/>
    <lineage>
        <taxon>Eukaryota</taxon>
        <taxon>Metazoa</taxon>
        <taxon>Spiralia</taxon>
        <taxon>Lophotrochozoa</taxon>
        <taxon>Mollusca</taxon>
        <taxon>Gastropoda</taxon>
        <taxon>Patellogastropoda</taxon>
        <taxon>Lottioidea</taxon>
        <taxon>Lottiidae</taxon>
        <taxon>Lottia</taxon>
    </lineage>
</organism>
<feature type="region of interest" description="Disordered" evidence="1">
    <location>
        <begin position="1"/>
        <end position="53"/>
    </location>
</feature>
<sequence length="105" mass="11647">MPKRGKTRAANPKKEAAPLRDPSAGQESPSDDVEDIPNNIPEENQEESVKLTDGQEDQLVGLIQDNANLYDKTNKQWLNKEARRLGPTLANCSSNISGASLRFWK</sequence>
<dbReference type="EMBL" id="KB201037">
    <property type="protein sequence ID" value="ESO99432.1"/>
    <property type="molecule type" value="Genomic_DNA"/>
</dbReference>
<dbReference type="CTD" id="20237771"/>
<dbReference type="AlphaFoldDB" id="V4AQD4"/>
<protein>
    <submittedName>
        <fullName evidence="2">Uncharacterized protein</fullName>
    </submittedName>
</protein>
<evidence type="ECO:0000313" key="3">
    <source>
        <dbReference type="Proteomes" id="UP000030746"/>
    </source>
</evidence>
<reference evidence="2 3" key="1">
    <citation type="journal article" date="2013" name="Nature">
        <title>Insights into bilaterian evolution from three spiralian genomes.</title>
        <authorList>
            <person name="Simakov O."/>
            <person name="Marletaz F."/>
            <person name="Cho S.J."/>
            <person name="Edsinger-Gonzales E."/>
            <person name="Havlak P."/>
            <person name="Hellsten U."/>
            <person name="Kuo D.H."/>
            <person name="Larsson T."/>
            <person name="Lv J."/>
            <person name="Arendt D."/>
            <person name="Savage R."/>
            <person name="Osoegawa K."/>
            <person name="de Jong P."/>
            <person name="Grimwood J."/>
            <person name="Chapman J.A."/>
            <person name="Shapiro H."/>
            <person name="Aerts A."/>
            <person name="Otillar R.P."/>
            <person name="Terry A.Y."/>
            <person name="Boore J.L."/>
            <person name="Grigoriev I.V."/>
            <person name="Lindberg D.R."/>
            <person name="Seaver E.C."/>
            <person name="Weisblat D.A."/>
            <person name="Putnam N.H."/>
            <person name="Rokhsar D.S."/>
        </authorList>
    </citation>
    <scope>NUCLEOTIDE SEQUENCE [LARGE SCALE GENOMIC DNA]</scope>
</reference>
<gene>
    <name evidence="2" type="ORF">LOTGIDRAFT_158517</name>
</gene>
<dbReference type="RefSeq" id="XP_009049919.1">
    <property type="nucleotide sequence ID" value="XM_009051671.1"/>
</dbReference>